<name>A0A087CJD0_9BIFI</name>
<reference evidence="1 2" key="1">
    <citation type="submission" date="2014-03" db="EMBL/GenBank/DDBJ databases">
        <title>Genomics of Bifidobacteria.</title>
        <authorList>
            <person name="Ventura M."/>
            <person name="Milani C."/>
            <person name="Lugli G.A."/>
        </authorList>
    </citation>
    <scope>NUCLEOTIDE SEQUENCE [LARGE SCALE GENOMIC DNA]</scope>
    <source>
        <strain evidence="1 2">LMG 21775</strain>
    </source>
</reference>
<sequence length="36" mass="3748">MGIGGAAAHRIPFGSCVVLTFRYAANNSDHVAPSFL</sequence>
<evidence type="ECO:0000313" key="2">
    <source>
        <dbReference type="Proteomes" id="UP000029050"/>
    </source>
</evidence>
<dbReference type="Proteomes" id="UP000029050">
    <property type="component" value="Unassembled WGS sequence"/>
</dbReference>
<gene>
    <name evidence="1" type="ORF">BPSY_0474</name>
</gene>
<accession>A0A087CJD0</accession>
<protein>
    <submittedName>
        <fullName evidence="1">Uncharacterized protein</fullName>
    </submittedName>
</protein>
<proteinExistence type="predicted"/>
<organism evidence="1 2">
    <name type="scientific">Bifidobacterium psychraerophilum</name>
    <dbReference type="NCBI Taxonomy" id="218140"/>
    <lineage>
        <taxon>Bacteria</taxon>
        <taxon>Bacillati</taxon>
        <taxon>Actinomycetota</taxon>
        <taxon>Actinomycetes</taxon>
        <taxon>Bifidobacteriales</taxon>
        <taxon>Bifidobacteriaceae</taxon>
        <taxon>Bifidobacterium</taxon>
    </lineage>
</organism>
<dbReference type="AlphaFoldDB" id="A0A087CJD0"/>
<keyword evidence="2" id="KW-1185">Reference proteome</keyword>
<dbReference type="EMBL" id="JGZI01000007">
    <property type="protein sequence ID" value="KFI83380.1"/>
    <property type="molecule type" value="Genomic_DNA"/>
</dbReference>
<dbReference type="STRING" id="218140.BPSY_0474"/>
<comment type="caution">
    <text evidence="1">The sequence shown here is derived from an EMBL/GenBank/DDBJ whole genome shotgun (WGS) entry which is preliminary data.</text>
</comment>
<evidence type="ECO:0000313" key="1">
    <source>
        <dbReference type="EMBL" id="KFI83380.1"/>
    </source>
</evidence>